<dbReference type="PANTHER" id="PTHR13887:SF14">
    <property type="entry name" value="DISULFIDE BOND FORMATION PROTEIN D"/>
    <property type="match status" value="1"/>
</dbReference>
<evidence type="ECO:0000313" key="10">
    <source>
        <dbReference type="Proteomes" id="UP001595379"/>
    </source>
</evidence>
<comment type="caution">
    <text evidence="9">The sequence shown here is derived from an EMBL/GenBank/DDBJ whole genome shotgun (WGS) entry which is preliminary data.</text>
</comment>
<dbReference type="InterPro" id="IPR012336">
    <property type="entry name" value="Thioredoxin-like_fold"/>
</dbReference>
<keyword evidence="2 7" id="KW-0732">Signal</keyword>
<name>A0ABV6ZYS1_9PROT</name>
<dbReference type="InterPro" id="IPR036249">
    <property type="entry name" value="Thioredoxin-like_sf"/>
</dbReference>
<feature type="compositionally biased region" description="Polar residues" evidence="6">
    <location>
        <begin position="31"/>
        <end position="40"/>
    </location>
</feature>
<sequence length="270" mass="29190">MTMFANRRLFTIAALAASTALAACGGGNDPGSASGTSGPRTQYERAGDRAIGSADAPLTVVEYSSVACPHCRDFHEEVFPMIREEFIEDGEVRFVMREMLTGSAPIAMAGFMMTRCVPEEEYFGMIDLLFQQQIAIFQSARQPGGARAELLSVARTAGMSEAEFDACLDNEEHRQSVRDAHDQAIEDGINSTPLFVINGEMLEARRSNGQNVYFWGDELILIDGEPVPGRVDEATFRSLLNYMLAEVGGSAPAPAEEAEAETEGEGVTGE</sequence>
<dbReference type="Pfam" id="PF13462">
    <property type="entry name" value="Thioredoxin_4"/>
    <property type="match status" value="1"/>
</dbReference>
<reference evidence="10" key="1">
    <citation type="journal article" date="2019" name="Int. J. Syst. Evol. Microbiol.">
        <title>The Global Catalogue of Microorganisms (GCM) 10K type strain sequencing project: providing services to taxonomists for standard genome sequencing and annotation.</title>
        <authorList>
            <consortium name="The Broad Institute Genomics Platform"/>
            <consortium name="The Broad Institute Genome Sequencing Center for Infectious Disease"/>
            <person name="Wu L."/>
            <person name="Ma J."/>
        </authorList>
    </citation>
    <scope>NUCLEOTIDE SEQUENCE [LARGE SCALE GENOMIC DNA]</scope>
    <source>
        <strain evidence="10">KCTC 52487</strain>
    </source>
</reference>
<dbReference type="RefSeq" id="WP_343164346.1">
    <property type="nucleotide sequence ID" value="NZ_JBHRSV010000019.1"/>
</dbReference>
<dbReference type="PANTHER" id="PTHR13887">
    <property type="entry name" value="GLUTATHIONE S-TRANSFERASE KAPPA"/>
    <property type="match status" value="1"/>
</dbReference>
<dbReference type="SUPFAM" id="SSF52833">
    <property type="entry name" value="Thioredoxin-like"/>
    <property type="match status" value="1"/>
</dbReference>
<keyword evidence="3" id="KW-0560">Oxidoreductase</keyword>
<gene>
    <name evidence="9" type="ORF">ACFOOR_10630</name>
</gene>
<accession>A0ABV6ZYS1</accession>
<evidence type="ECO:0000256" key="6">
    <source>
        <dbReference type="SAM" id="MobiDB-lite"/>
    </source>
</evidence>
<organism evidence="9 10">
    <name type="scientific">Hyphobacterium vulgare</name>
    <dbReference type="NCBI Taxonomy" id="1736751"/>
    <lineage>
        <taxon>Bacteria</taxon>
        <taxon>Pseudomonadati</taxon>
        <taxon>Pseudomonadota</taxon>
        <taxon>Alphaproteobacteria</taxon>
        <taxon>Maricaulales</taxon>
        <taxon>Maricaulaceae</taxon>
        <taxon>Hyphobacterium</taxon>
    </lineage>
</organism>
<protein>
    <submittedName>
        <fullName evidence="9">Thioredoxin domain-containing protein</fullName>
    </submittedName>
</protein>
<dbReference type="Proteomes" id="UP001595379">
    <property type="component" value="Unassembled WGS sequence"/>
</dbReference>
<keyword evidence="10" id="KW-1185">Reference proteome</keyword>
<dbReference type="Gene3D" id="3.40.30.10">
    <property type="entry name" value="Glutaredoxin"/>
    <property type="match status" value="1"/>
</dbReference>
<dbReference type="PROSITE" id="PS51257">
    <property type="entry name" value="PROKAR_LIPOPROTEIN"/>
    <property type="match status" value="1"/>
</dbReference>
<feature type="chain" id="PRO_5045258450" evidence="7">
    <location>
        <begin position="23"/>
        <end position="270"/>
    </location>
</feature>
<keyword evidence="5" id="KW-0676">Redox-active center</keyword>
<evidence type="ECO:0000256" key="4">
    <source>
        <dbReference type="ARBA" id="ARBA00023157"/>
    </source>
</evidence>
<dbReference type="EMBL" id="JBHRSV010000019">
    <property type="protein sequence ID" value="MFC2926561.1"/>
    <property type="molecule type" value="Genomic_DNA"/>
</dbReference>
<evidence type="ECO:0000259" key="8">
    <source>
        <dbReference type="Pfam" id="PF13462"/>
    </source>
</evidence>
<evidence type="ECO:0000256" key="1">
    <source>
        <dbReference type="ARBA" id="ARBA00005791"/>
    </source>
</evidence>
<evidence type="ECO:0000256" key="5">
    <source>
        <dbReference type="ARBA" id="ARBA00023284"/>
    </source>
</evidence>
<evidence type="ECO:0000256" key="7">
    <source>
        <dbReference type="SAM" id="SignalP"/>
    </source>
</evidence>
<keyword evidence="4" id="KW-1015">Disulfide bond</keyword>
<feature type="signal peptide" evidence="7">
    <location>
        <begin position="1"/>
        <end position="22"/>
    </location>
</feature>
<feature type="region of interest" description="Disordered" evidence="6">
    <location>
        <begin position="27"/>
        <end position="46"/>
    </location>
</feature>
<evidence type="ECO:0000256" key="3">
    <source>
        <dbReference type="ARBA" id="ARBA00023002"/>
    </source>
</evidence>
<evidence type="ECO:0000256" key="2">
    <source>
        <dbReference type="ARBA" id="ARBA00022729"/>
    </source>
</evidence>
<proteinExistence type="inferred from homology"/>
<evidence type="ECO:0000313" key="9">
    <source>
        <dbReference type="EMBL" id="MFC2926561.1"/>
    </source>
</evidence>
<feature type="region of interest" description="Disordered" evidence="6">
    <location>
        <begin position="250"/>
        <end position="270"/>
    </location>
</feature>
<feature type="domain" description="Thioredoxin-like fold" evidence="8">
    <location>
        <begin position="47"/>
        <end position="205"/>
    </location>
</feature>
<comment type="similarity">
    <text evidence="1">Belongs to the thioredoxin family. DsbA subfamily.</text>
</comment>